<protein>
    <submittedName>
        <fullName evidence="1">Uncharacterized protein</fullName>
    </submittedName>
</protein>
<evidence type="ECO:0000313" key="2">
    <source>
        <dbReference type="Proteomes" id="UP001274830"/>
    </source>
</evidence>
<dbReference type="EMBL" id="JAUTXT010000025">
    <property type="protein sequence ID" value="KAK3673473.1"/>
    <property type="molecule type" value="Genomic_DNA"/>
</dbReference>
<reference evidence="1" key="1">
    <citation type="submission" date="2023-07" db="EMBL/GenBank/DDBJ databases">
        <title>Black Yeasts Isolated from many extreme environments.</title>
        <authorList>
            <person name="Coleine C."/>
            <person name="Stajich J.E."/>
            <person name="Selbmann L."/>
        </authorList>
    </citation>
    <scope>NUCLEOTIDE SEQUENCE</scope>
    <source>
        <strain evidence="1">CCFEE 5485</strain>
    </source>
</reference>
<name>A0AAE0WKP8_9PEZI</name>
<evidence type="ECO:0000313" key="1">
    <source>
        <dbReference type="EMBL" id="KAK3673473.1"/>
    </source>
</evidence>
<sequence length="159" mass="17500">MDLPTYETAAASSSSAVITPQGLPSHFTRTIQDLRTQIIANASCFKPKYNNDRAATDHLEIVVAKAPATMSIADEKEAVRAGAPQNVAIPFSQGSMAGKHYAVLVKRSSSDREVRIVIKGEPRDSVEQALEWMLDRTEMAIHEHILRYGRNEKDGCCVM</sequence>
<proteinExistence type="predicted"/>
<organism evidence="1 2">
    <name type="scientific">Recurvomyces mirabilis</name>
    <dbReference type="NCBI Taxonomy" id="574656"/>
    <lineage>
        <taxon>Eukaryota</taxon>
        <taxon>Fungi</taxon>
        <taxon>Dikarya</taxon>
        <taxon>Ascomycota</taxon>
        <taxon>Pezizomycotina</taxon>
        <taxon>Dothideomycetes</taxon>
        <taxon>Dothideomycetidae</taxon>
        <taxon>Mycosphaerellales</taxon>
        <taxon>Teratosphaeriaceae</taxon>
        <taxon>Recurvomyces</taxon>
    </lineage>
</organism>
<dbReference type="AlphaFoldDB" id="A0AAE0WKP8"/>
<gene>
    <name evidence="1" type="ORF">LTR78_006707</name>
</gene>
<dbReference type="Proteomes" id="UP001274830">
    <property type="component" value="Unassembled WGS sequence"/>
</dbReference>
<accession>A0AAE0WKP8</accession>
<comment type="caution">
    <text evidence="1">The sequence shown here is derived from an EMBL/GenBank/DDBJ whole genome shotgun (WGS) entry which is preliminary data.</text>
</comment>
<keyword evidence="2" id="KW-1185">Reference proteome</keyword>